<protein>
    <submittedName>
        <fullName evidence="1">Uncharacterized protein</fullName>
    </submittedName>
</protein>
<proteinExistence type="predicted"/>
<organism evidence="1 2">
    <name type="scientific">Meloidogyne enterolobii</name>
    <name type="common">Root-knot nematode worm</name>
    <name type="synonym">Meloidogyne mayaguensis</name>
    <dbReference type="NCBI Taxonomy" id="390850"/>
    <lineage>
        <taxon>Eukaryota</taxon>
        <taxon>Metazoa</taxon>
        <taxon>Ecdysozoa</taxon>
        <taxon>Nematoda</taxon>
        <taxon>Chromadorea</taxon>
        <taxon>Rhabditida</taxon>
        <taxon>Tylenchina</taxon>
        <taxon>Tylenchomorpha</taxon>
        <taxon>Tylenchoidea</taxon>
        <taxon>Meloidogynidae</taxon>
        <taxon>Meloidogyninae</taxon>
        <taxon>Meloidogyne</taxon>
    </lineage>
</organism>
<dbReference type="Proteomes" id="UP001497535">
    <property type="component" value="Unassembled WGS sequence"/>
</dbReference>
<sequence length="127" mass="14797">MSYLQVSYDQIYEVKTDVSTRDSAVPFLVTREFPTFFGSGSRFPEIWNFGYLSGSLMSTRRGVLLINFIHMNLLIYVFLLIISKAMKLAMKLPLNKTLKYPPPPIFSFLSLFLKNYFISESSYLYFL</sequence>
<comment type="caution">
    <text evidence="1">The sequence shown here is derived from an EMBL/GenBank/DDBJ whole genome shotgun (WGS) entry which is preliminary data.</text>
</comment>
<evidence type="ECO:0000313" key="2">
    <source>
        <dbReference type="Proteomes" id="UP001497535"/>
    </source>
</evidence>
<evidence type="ECO:0000313" key="1">
    <source>
        <dbReference type="EMBL" id="CAK5100562.1"/>
    </source>
</evidence>
<gene>
    <name evidence="1" type="ORF">MENTE1834_LOCUS42089</name>
</gene>
<keyword evidence="2" id="KW-1185">Reference proteome</keyword>
<accession>A0ACB1ARD3</accession>
<reference evidence="1" key="1">
    <citation type="submission" date="2023-11" db="EMBL/GenBank/DDBJ databases">
        <authorList>
            <person name="Poullet M."/>
        </authorList>
    </citation>
    <scope>NUCLEOTIDE SEQUENCE</scope>
    <source>
        <strain evidence="1">E1834</strain>
    </source>
</reference>
<name>A0ACB1ARD3_MELEN</name>
<dbReference type="EMBL" id="CAVMJV010000108">
    <property type="protein sequence ID" value="CAK5100562.1"/>
    <property type="molecule type" value="Genomic_DNA"/>
</dbReference>